<dbReference type="InterPro" id="IPR043964">
    <property type="entry name" value="P-loop_TraG"/>
</dbReference>
<dbReference type="AlphaFoldDB" id="A0A372GKT7"/>
<comment type="caution">
    <text evidence="2">The sequence shown here is derived from an EMBL/GenBank/DDBJ whole genome shotgun (WGS) entry which is preliminary data.</text>
</comment>
<dbReference type="InterPro" id="IPR027417">
    <property type="entry name" value="P-loop_NTPase"/>
</dbReference>
<feature type="domain" description="TraG P-loop" evidence="1">
    <location>
        <begin position="434"/>
        <end position="562"/>
    </location>
</feature>
<dbReference type="Proteomes" id="UP000262882">
    <property type="component" value="Unassembled WGS sequence"/>
</dbReference>
<evidence type="ECO:0000259" key="1">
    <source>
        <dbReference type="Pfam" id="PF19044"/>
    </source>
</evidence>
<sequence length="608" mass="64464">MTAAHPSLVRTVWSRITCTAVRPRRVTGEEGSTGLGDLLGPSALRINASSLDLPDGCCASFAVAGFPREVGAGWLEPLLTYPGRLDVSLHVEPIPPMVAAQRLRRQLARLESGARANAEAGRLADFNAEAAADDAAELASSLARGHGRLFCVGLYLTVHALDAAELEAEVQQVRALAASLLLDAQPTTFRALQGWTTSLPLGADAIRQRRTFDTQALAASFPFASPDLNAPAGPTGVLYGVNVASSGVVVWDRFAQDNHNSVVLARSGAGKSYFTKLEVLRLLYHGVEISVIDPEDEYRALADTTGGAHLGLGAQGVAFNPFDLPTDQGDDTLIRRALFTQTLVAAMLGEPLKPSARAVLDRAVLAAYAARGINSAPATWSRPAPLLADLVEHLSAASHPEGAAIADRLIPYVSGSYKELFSQATTTRPDGHLVVFSLRDLPEEIKSVGVLLALDAIWRKVANPADRRPRLVIVDEAWMLMKEAEGARFLYRLAKSARKHWAGLTVVTQDAADLLASDLGRAVVANSATQILLRQAPQAITAVGDAFGLSEGERSFLLSAERGEGLLCGGNAGDRAAFAAISSPAEHQVITTDPAELLDHYDGEGDPL</sequence>
<dbReference type="Pfam" id="PF19044">
    <property type="entry name" value="P-loop_TraG"/>
    <property type="match status" value="2"/>
</dbReference>
<dbReference type="InterPro" id="IPR051162">
    <property type="entry name" value="T4SS_component"/>
</dbReference>
<reference evidence="2 3" key="1">
    <citation type="submission" date="2018-08" db="EMBL/GenBank/DDBJ databases">
        <title>Actinomadura spongicola sp. nov., isolated from marine sponge Leucetta chagosensis.</title>
        <authorList>
            <person name="Li L."/>
            <person name="Lin H.W."/>
        </authorList>
    </citation>
    <scope>NUCLEOTIDE SEQUENCE [LARGE SCALE GENOMIC DNA]</scope>
    <source>
        <strain evidence="2 3">LHW52907</strain>
    </source>
</reference>
<evidence type="ECO:0000313" key="3">
    <source>
        <dbReference type="Proteomes" id="UP000262882"/>
    </source>
</evidence>
<dbReference type="EMBL" id="QVNQ01000002">
    <property type="protein sequence ID" value="RFS85984.1"/>
    <property type="molecule type" value="Genomic_DNA"/>
</dbReference>
<dbReference type="SUPFAM" id="SSF52540">
    <property type="entry name" value="P-loop containing nucleoside triphosphate hydrolases"/>
    <property type="match status" value="1"/>
</dbReference>
<dbReference type="Gene3D" id="1.10.8.730">
    <property type="match status" value="1"/>
</dbReference>
<name>A0A372GKT7_9ACTN</name>
<dbReference type="Gene3D" id="3.40.50.300">
    <property type="entry name" value="P-loop containing nucleotide triphosphate hydrolases"/>
    <property type="match status" value="1"/>
</dbReference>
<proteinExistence type="predicted"/>
<protein>
    <submittedName>
        <fullName evidence="2">Conjugal transfer protein TraC</fullName>
    </submittedName>
</protein>
<dbReference type="PANTHER" id="PTHR30121">
    <property type="entry name" value="UNCHARACTERIZED PROTEIN YJGR-RELATED"/>
    <property type="match status" value="1"/>
</dbReference>
<organism evidence="2 3">
    <name type="scientific">Actinomadura spongiicola</name>
    <dbReference type="NCBI Taxonomy" id="2303421"/>
    <lineage>
        <taxon>Bacteria</taxon>
        <taxon>Bacillati</taxon>
        <taxon>Actinomycetota</taxon>
        <taxon>Actinomycetes</taxon>
        <taxon>Streptosporangiales</taxon>
        <taxon>Thermomonosporaceae</taxon>
        <taxon>Actinomadura</taxon>
    </lineage>
</organism>
<dbReference type="OrthoDB" id="9804380at2"/>
<gene>
    <name evidence="2" type="ORF">D0T12_04930</name>
</gene>
<dbReference type="PANTHER" id="PTHR30121:SF6">
    <property type="entry name" value="SLR6007 PROTEIN"/>
    <property type="match status" value="1"/>
</dbReference>
<dbReference type="CDD" id="cd01127">
    <property type="entry name" value="TrwB_TraG_TraD_VirD4"/>
    <property type="match status" value="1"/>
</dbReference>
<feature type="domain" description="TraG P-loop" evidence="1">
    <location>
        <begin position="256"/>
        <end position="338"/>
    </location>
</feature>
<keyword evidence="3" id="KW-1185">Reference proteome</keyword>
<accession>A0A372GKT7</accession>
<evidence type="ECO:0000313" key="2">
    <source>
        <dbReference type="EMBL" id="RFS85984.1"/>
    </source>
</evidence>